<feature type="transmembrane region" description="Helical" evidence="1">
    <location>
        <begin position="63"/>
        <end position="87"/>
    </location>
</feature>
<proteinExistence type="predicted"/>
<dbReference type="AlphaFoldDB" id="A0A0G0RMQ1"/>
<dbReference type="EMBL" id="LBYI01000002">
    <property type="protein sequence ID" value="KKR51141.1"/>
    <property type="molecule type" value="Genomic_DNA"/>
</dbReference>
<feature type="transmembrane region" description="Helical" evidence="1">
    <location>
        <begin position="107"/>
        <end position="133"/>
    </location>
</feature>
<reference evidence="2 3" key="1">
    <citation type="journal article" date="2015" name="Nature">
        <title>rRNA introns, odd ribosomes, and small enigmatic genomes across a large radiation of phyla.</title>
        <authorList>
            <person name="Brown C.T."/>
            <person name="Hug L.A."/>
            <person name="Thomas B.C."/>
            <person name="Sharon I."/>
            <person name="Castelle C.J."/>
            <person name="Singh A."/>
            <person name="Wilkins M.J."/>
            <person name="Williams K.H."/>
            <person name="Banfield J.F."/>
        </authorList>
    </citation>
    <scope>NUCLEOTIDE SEQUENCE [LARGE SCALE GENOMIC DNA]</scope>
</reference>
<comment type="caution">
    <text evidence="2">The sequence shown here is derived from an EMBL/GenBank/DDBJ whole genome shotgun (WGS) entry which is preliminary data.</text>
</comment>
<organism evidence="2 3">
    <name type="scientific">Candidatus Curtissbacteria bacterium GW2011_GWA1_40_16</name>
    <dbReference type="NCBI Taxonomy" id="1618405"/>
    <lineage>
        <taxon>Bacteria</taxon>
        <taxon>Candidatus Curtissiibacteriota</taxon>
    </lineage>
</organism>
<accession>A0A0G0RMQ1</accession>
<name>A0A0G0RMQ1_9BACT</name>
<gene>
    <name evidence="2" type="ORF">UT84_C0002G0002</name>
</gene>
<evidence type="ECO:0000313" key="2">
    <source>
        <dbReference type="EMBL" id="KKR51141.1"/>
    </source>
</evidence>
<evidence type="ECO:0000313" key="3">
    <source>
        <dbReference type="Proteomes" id="UP000034531"/>
    </source>
</evidence>
<dbReference type="Proteomes" id="UP000034531">
    <property type="component" value="Unassembled WGS sequence"/>
</dbReference>
<protein>
    <submittedName>
        <fullName evidence="2">Uncharacterized protein</fullName>
    </submittedName>
</protein>
<sequence length="141" mass="16300">MMNILEKINARLPKLPVKIIDLLVYLNKTLALPIGILGIIFSISVLAFTIFVSRTLNMDSNIWLKMSVSSVVILVSSIWLLMAYPHLKKNLIRGWSLIFWITVLGDVNLIFNFFISGFSIFSMFGIFFGYYLLFQMKPRYH</sequence>
<evidence type="ECO:0000256" key="1">
    <source>
        <dbReference type="SAM" id="Phobius"/>
    </source>
</evidence>
<feature type="transmembrane region" description="Helical" evidence="1">
    <location>
        <begin position="30"/>
        <end position="51"/>
    </location>
</feature>
<keyword evidence="1" id="KW-0472">Membrane</keyword>
<keyword evidence="1" id="KW-0812">Transmembrane</keyword>
<keyword evidence="1" id="KW-1133">Transmembrane helix</keyword>